<accession>T0YDM8</accession>
<evidence type="ECO:0000313" key="1">
    <source>
        <dbReference type="EMBL" id="EQD29917.1"/>
    </source>
</evidence>
<name>T0YDM8_9ZZZZ</name>
<reference evidence="1" key="1">
    <citation type="submission" date="2013-08" db="EMBL/GenBank/DDBJ databases">
        <authorList>
            <person name="Mendez C."/>
            <person name="Richter M."/>
            <person name="Ferrer M."/>
            <person name="Sanchez J."/>
        </authorList>
    </citation>
    <scope>NUCLEOTIDE SEQUENCE</scope>
</reference>
<dbReference type="EMBL" id="AUZZ01010436">
    <property type="protein sequence ID" value="EQD29917.1"/>
    <property type="molecule type" value="Genomic_DNA"/>
</dbReference>
<reference evidence="1" key="2">
    <citation type="journal article" date="2014" name="ISME J.">
        <title>Microbial stratification in low pH oxic and suboxic macroscopic growths along an acid mine drainage.</title>
        <authorList>
            <person name="Mendez-Garcia C."/>
            <person name="Mesa V."/>
            <person name="Sprenger R.R."/>
            <person name="Richter M."/>
            <person name="Diez M.S."/>
            <person name="Solano J."/>
            <person name="Bargiela R."/>
            <person name="Golyshina O.V."/>
            <person name="Manteca A."/>
            <person name="Ramos J.L."/>
            <person name="Gallego J.R."/>
            <person name="Llorente I."/>
            <person name="Martins Dos Santos V.A."/>
            <person name="Jensen O.N."/>
            <person name="Pelaez A.I."/>
            <person name="Sanchez J."/>
            <person name="Ferrer M."/>
        </authorList>
    </citation>
    <scope>NUCLEOTIDE SEQUENCE</scope>
</reference>
<dbReference type="AlphaFoldDB" id="T0YDM8"/>
<proteinExistence type="predicted"/>
<organism evidence="1">
    <name type="scientific">mine drainage metagenome</name>
    <dbReference type="NCBI Taxonomy" id="410659"/>
    <lineage>
        <taxon>unclassified sequences</taxon>
        <taxon>metagenomes</taxon>
        <taxon>ecological metagenomes</taxon>
    </lineage>
</organism>
<feature type="non-terminal residue" evidence="1">
    <location>
        <position position="1"/>
    </location>
</feature>
<gene>
    <name evidence="1" type="ORF">B2A_14381</name>
</gene>
<comment type="caution">
    <text evidence="1">The sequence shown here is derived from an EMBL/GenBank/DDBJ whole genome shotgun (WGS) entry which is preliminary data.</text>
</comment>
<protein>
    <submittedName>
        <fullName evidence="1">Uncharacterized protein</fullName>
    </submittedName>
</protein>
<sequence>GLALPALALAAQPLLVRFEGRTVPVHETVQVTHTSAGPVRMRTWSWRGPNGSATFEVSESRGPARAVPAWALQQLRAMQAQMRQVQLIQAALQQPMLMPSFPMQVLFGQPLFAPMSGLQLPVELHILAPVIPLRIEPLPVRVITIVPAPSRSPAAARTHSGLLT</sequence>